<proteinExistence type="predicted"/>
<gene>
    <name evidence="1" type="ORF">PBV87_06790</name>
</gene>
<evidence type="ECO:0000313" key="2">
    <source>
        <dbReference type="Proteomes" id="UP001169242"/>
    </source>
</evidence>
<comment type="caution">
    <text evidence="1">The sequence shown here is derived from an EMBL/GenBank/DDBJ whole genome shotgun (WGS) entry which is preliminary data.</text>
</comment>
<name>A0AA42J080_9FIRM</name>
<dbReference type="Proteomes" id="UP001169242">
    <property type="component" value="Unassembled WGS sequence"/>
</dbReference>
<dbReference type="RefSeq" id="WP_271011614.1">
    <property type="nucleotide sequence ID" value="NZ_JAQIFT010000029.1"/>
</dbReference>
<dbReference type="EMBL" id="JAQIFT010000029">
    <property type="protein sequence ID" value="MDA3731192.1"/>
    <property type="molecule type" value="Genomic_DNA"/>
</dbReference>
<protein>
    <submittedName>
        <fullName evidence="1">Uncharacterized protein</fullName>
    </submittedName>
</protein>
<dbReference type="AlphaFoldDB" id="A0AA42J080"/>
<organism evidence="1 2">
    <name type="scientific">Holtiella tumoricola</name>
    <dbReference type="NCBI Taxonomy" id="3018743"/>
    <lineage>
        <taxon>Bacteria</taxon>
        <taxon>Bacillati</taxon>
        <taxon>Bacillota</taxon>
        <taxon>Clostridia</taxon>
        <taxon>Lachnospirales</taxon>
        <taxon>Cellulosilyticaceae</taxon>
        <taxon>Holtiella</taxon>
    </lineage>
</organism>
<accession>A0AA42J080</accession>
<keyword evidence="2" id="KW-1185">Reference proteome</keyword>
<evidence type="ECO:0000313" key="1">
    <source>
        <dbReference type="EMBL" id="MDA3731192.1"/>
    </source>
</evidence>
<sequence>MCEHKPTFCMNFGFFDCCMDCTDYADINCPYYKTKLTKLDSLIELYNKTNASELNDTKVIKP</sequence>
<reference evidence="1" key="1">
    <citation type="journal article" date="2023" name="Int. J. Syst. Evol. Microbiol.">
        <title>&lt;i&gt;Holtiella tumoricola&lt;/i&gt; gen. nov. sp. nov., isolated from a human clinical sample.</title>
        <authorList>
            <person name="Allen-Vercoe E."/>
            <person name="Daigneault M.C."/>
            <person name="Vancuren S.J."/>
            <person name="Cochrane K."/>
            <person name="O'Neal L.L."/>
            <person name="Sankaranarayanan K."/>
            <person name="Lawson P.A."/>
        </authorList>
    </citation>
    <scope>NUCLEOTIDE SEQUENCE</scope>
    <source>
        <strain evidence="1">CC70A</strain>
    </source>
</reference>